<evidence type="ECO:0000313" key="11">
    <source>
        <dbReference type="Proteomes" id="UP000658720"/>
    </source>
</evidence>
<evidence type="ECO:0000256" key="2">
    <source>
        <dbReference type="ARBA" id="ARBA00022475"/>
    </source>
</evidence>
<evidence type="ECO:0000256" key="5">
    <source>
        <dbReference type="ARBA" id="ARBA00022885"/>
    </source>
</evidence>
<keyword evidence="7" id="KW-0029">Amino-acid transport</keyword>
<evidence type="ECO:0000256" key="4">
    <source>
        <dbReference type="ARBA" id="ARBA00022840"/>
    </source>
</evidence>
<dbReference type="EMBL" id="JADEVV010000032">
    <property type="protein sequence ID" value="MBE9254505.1"/>
    <property type="molecule type" value="Genomic_DNA"/>
</dbReference>
<dbReference type="PANTHER" id="PTHR43166:SF30">
    <property type="entry name" value="METHIONINE IMPORT ATP-BINDING PROTEIN METN"/>
    <property type="match status" value="1"/>
</dbReference>
<dbReference type="SUPFAM" id="SSF52540">
    <property type="entry name" value="P-loop containing nucleoside triphosphate hydrolases"/>
    <property type="match status" value="1"/>
</dbReference>
<feature type="domain" description="ABC transporter" evidence="9">
    <location>
        <begin position="5"/>
        <end position="225"/>
    </location>
</feature>
<keyword evidence="8" id="KW-0472">Membrane</keyword>
<evidence type="ECO:0000256" key="3">
    <source>
        <dbReference type="ARBA" id="ARBA00022741"/>
    </source>
</evidence>
<dbReference type="InterPro" id="IPR017871">
    <property type="entry name" value="ABC_transporter-like_CS"/>
</dbReference>
<comment type="caution">
    <text evidence="10">The sequence shown here is derived from an EMBL/GenBank/DDBJ whole genome shotgun (WGS) entry which is preliminary data.</text>
</comment>
<dbReference type="InterPro" id="IPR003439">
    <property type="entry name" value="ABC_transporter-like_ATP-bd"/>
</dbReference>
<keyword evidence="3" id="KW-0547">Nucleotide-binding</keyword>
<dbReference type="PROSITE" id="PS50893">
    <property type="entry name" value="ABC_TRANSPORTER_2"/>
    <property type="match status" value="1"/>
</dbReference>
<reference evidence="10 11" key="1">
    <citation type="submission" date="2020-10" db="EMBL/GenBank/DDBJ databases">
        <authorList>
            <person name="Castelo-Branco R."/>
            <person name="Eusebio N."/>
            <person name="Adriana R."/>
            <person name="Vieira A."/>
            <person name="Brugerolle De Fraissinette N."/>
            <person name="Rezende De Castro R."/>
            <person name="Schneider M.P."/>
            <person name="Vasconcelos V."/>
            <person name="Leao P.N."/>
        </authorList>
    </citation>
    <scope>NUCLEOTIDE SEQUENCE [LARGE SCALE GENOMIC DNA]</scope>
    <source>
        <strain evidence="10 11">LEGE 00031</strain>
    </source>
</reference>
<evidence type="ECO:0000256" key="6">
    <source>
        <dbReference type="ARBA" id="ARBA00022967"/>
    </source>
</evidence>
<dbReference type="RefSeq" id="WP_190596040.1">
    <property type="nucleotide sequence ID" value="NZ_JADEVV010000032.1"/>
</dbReference>
<evidence type="ECO:0000313" key="10">
    <source>
        <dbReference type="EMBL" id="MBE9254505.1"/>
    </source>
</evidence>
<dbReference type="InterPro" id="IPR050086">
    <property type="entry name" value="MetN_ABC_transporter-like"/>
</dbReference>
<dbReference type="InterPro" id="IPR003593">
    <property type="entry name" value="AAA+_ATPase"/>
</dbReference>
<dbReference type="SMART" id="SM00382">
    <property type="entry name" value="AAA"/>
    <property type="match status" value="1"/>
</dbReference>
<name>A0ABR9VT23_9SYNC</name>
<dbReference type="PANTHER" id="PTHR43166">
    <property type="entry name" value="AMINO ACID IMPORT ATP-BINDING PROTEIN"/>
    <property type="match status" value="1"/>
</dbReference>
<evidence type="ECO:0000256" key="1">
    <source>
        <dbReference type="ARBA" id="ARBA00022448"/>
    </source>
</evidence>
<organism evidence="10 11">
    <name type="scientific">Synechocystis salina LEGE 00031</name>
    <dbReference type="NCBI Taxonomy" id="1828736"/>
    <lineage>
        <taxon>Bacteria</taxon>
        <taxon>Bacillati</taxon>
        <taxon>Cyanobacteriota</taxon>
        <taxon>Cyanophyceae</taxon>
        <taxon>Synechococcales</taxon>
        <taxon>Merismopediaceae</taxon>
        <taxon>Synechocystis</taxon>
    </lineage>
</organism>
<dbReference type="GO" id="GO:0005524">
    <property type="term" value="F:ATP binding"/>
    <property type="evidence" value="ECO:0007669"/>
    <property type="project" value="UniProtKB-KW"/>
</dbReference>
<sequence length="226" mass="25687">MTSLIRLIGVSTTDLTGSTVLLNNISLHIDHGQIIGLQGRSGAGKTTLLRLLNRLQEISQGTIFYNEKALNKYPIQQLRQEIVLVPQEPKLLGMTVEESLIYPLELQKVSKTECQRRRIRACDIWEVPSDWLDRNELQLSVGQRQLVTLVRATMLSPRILLLDEPTSALDPALAQRVLTQLKLINQENGTTMVMVNHTPEYLESFCQRIFTLNQGQLEQEMTLKKN</sequence>
<accession>A0ABR9VT23</accession>
<keyword evidence="11" id="KW-1185">Reference proteome</keyword>
<keyword evidence="2" id="KW-1003">Cell membrane</keyword>
<dbReference type="Proteomes" id="UP000658720">
    <property type="component" value="Unassembled WGS sequence"/>
</dbReference>
<dbReference type="InterPro" id="IPR027417">
    <property type="entry name" value="P-loop_NTPase"/>
</dbReference>
<dbReference type="PROSITE" id="PS00211">
    <property type="entry name" value="ABC_TRANSPORTER_1"/>
    <property type="match status" value="1"/>
</dbReference>
<gene>
    <name evidence="10" type="ORF">IQ217_11760</name>
</gene>
<evidence type="ECO:0000256" key="8">
    <source>
        <dbReference type="ARBA" id="ARBA00023136"/>
    </source>
</evidence>
<dbReference type="Pfam" id="PF00005">
    <property type="entry name" value="ABC_tran"/>
    <property type="match status" value="1"/>
</dbReference>
<protein>
    <submittedName>
        <fullName evidence="10">ATP-binding cassette domain-containing protein</fullName>
    </submittedName>
</protein>
<keyword evidence="5" id="KW-0918">Phosphonate transport</keyword>
<evidence type="ECO:0000256" key="7">
    <source>
        <dbReference type="ARBA" id="ARBA00022970"/>
    </source>
</evidence>
<evidence type="ECO:0000259" key="9">
    <source>
        <dbReference type="PROSITE" id="PS50893"/>
    </source>
</evidence>
<keyword evidence="4 10" id="KW-0067">ATP-binding</keyword>
<keyword evidence="6" id="KW-1278">Translocase</keyword>
<proteinExistence type="predicted"/>
<dbReference type="Gene3D" id="3.40.50.300">
    <property type="entry name" value="P-loop containing nucleotide triphosphate hydrolases"/>
    <property type="match status" value="1"/>
</dbReference>
<keyword evidence="1" id="KW-0813">Transport</keyword>